<dbReference type="InterPro" id="IPR006143">
    <property type="entry name" value="RND_pump_MFP"/>
</dbReference>
<evidence type="ECO:0000313" key="9">
    <source>
        <dbReference type="Proteomes" id="UP000010471"/>
    </source>
</evidence>
<dbReference type="KEGG" id="mic:Mic7113_1558"/>
<evidence type="ECO:0000313" key="8">
    <source>
        <dbReference type="EMBL" id="AFZ17434.1"/>
    </source>
</evidence>
<dbReference type="EMBL" id="CP003630">
    <property type="protein sequence ID" value="AFZ17434.1"/>
    <property type="molecule type" value="Genomic_DNA"/>
</dbReference>
<keyword evidence="6" id="KW-0812">Transmembrane</keyword>
<evidence type="ECO:0000256" key="3">
    <source>
        <dbReference type="ARBA" id="ARBA00023054"/>
    </source>
</evidence>
<dbReference type="GO" id="GO:0030313">
    <property type="term" value="C:cell envelope"/>
    <property type="evidence" value="ECO:0007669"/>
    <property type="project" value="UniProtKB-SubCell"/>
</dbReference>
<sequence length="500" mass="55484">MMDLRQIKQFKSGVRFVALSGVLAVVSTGGWLIYSQTFNQAAQPLAVRLLTVKRGNVELVINESGTVELGGQQQLKSPGEVTVDRVLVKVGDRVRVGQKLLVLRNPQRQTNLENQQLEIRKQQLKLTRSRQKVEEAKEKLAAAQKELKEPLNQQFLIRKQELILERSRQKVEEAKEKLATAQQKLQQLEILDQKGFIPANELQEQKEQIRNAEFAVRDAQSVVNAEILELQRLQAEKQRPSQLQDQVIEAQSELQEARSSVNTDSSELQRLQVERESIQEQLQNNIVTAPIAGKVLDVQAKDGDGVKPGDVLLTLGNPAQELVNLQLSTLNATKVRVKQKARIKVIGPDAKSYQGQVKSLYPQAIAPDDNPGSSRSQSAQAKVPAIVQLDEPTGTLIPGSQVSVEIIQEQRQNVLTLDPSAIERSESKPFVWIRDDYGKAQKRPITLGLEGATHVEVRSGLRPDEHVILPPPETPLKPGIPVVPQTSFPTPSSNISPVQS</sequence>
<evidence type="ECO:0000256" key="2">
    <source>
        <dbReference type="ARBA" id="ARBA00009477"/>
    </source>
</evidence>
<evidence type="ECO:0000256" key="6">
    <source>
        <dbReference type="SAM" id="Phobius"/>
    </source>
</evidence>
<comment type="similarity">
    <text evidence="2">Belongs to the membrane fusion protein (MFP) (TC 8.A.1) family.</text>
</comment>
<keyword evidence="6" id="KW-1133">Transmembrane helix</keyword>
<gene>
    <name evidence="8" type="ORF">Mic7113_1558</name>
</gene>
<dbReference type="eggNOG" id="COG0845">
    <property type="taxonomic scope" value="Bacteria"/>
</dbReference>
<keyword evidence="3 4" id="KW-0175">Coiled coil</keyword>
<evidence type="ECO:0000256" key="1">
    <source>
        <dbReference type="ARBA" id="ARBA00004196"/>
    </source>
</evidence>
<dbReference type="PANTHER" id="PTHR32347">
    <property type="entry name" value="EFFLUX SYSTEM COMPONENT YKNX-RELATED"/>
    <property type="match status" value="1"/>
</dbReference>
<dbReference type="AlphaFoldDB" id="K9WCE6"/>
<dbReference type="Gene3D" id="2.40.420.20">
    <property type="match status" value="1"/>
</dbReference>
<protein>
    <submittedName>
        <fullName evidence="8">RND family efflux transporter, MFP subunit</fullName>
    </submittedName>
</protein>
<dbReference type="InterPro" id="IPR050465">
    <property type="entry name" value="UPF0194_transport"/>
</dbReference>
<dbReference type="RefSeq" id="WP_015181590.1">
    <property type="nucleotide sequence ID" value="NC_019738.1"/>
</dbReference>
<evidence type="ECO:0000256" key="5">
    <source>
        <dbReference type="SAM" id="MobiDB-lite"/>
    </source>
</evidence>
<dbReference type="GO" id="GO:0016020">
    <property type="term" value="C:membrane"/>
    <property type="evidence" value="ECO:0007669"/>
    <property type="project" value="InterPro"/>
</dbReference>
<dbReference type="Gene3D" id="2.40.50.100">
    <property type="match status" value="1"/>
</dbReference>
<evidence type="ECO:0000259" key="7">
    <source>
        <dbReference type="Pfam" id="PF25967"/>
    </source>
</evidence>
<feature type="compositionally biased region" description="Polar residues" evidence="5">
    <location>
        <begin position="484"/>
        <end position="500"/>
    </location>
</feature>
<feature type="coiled-coil region" evidence="4">
    <location>
        <begin position="107"/>
        <end position="288"/>
    </location>
</feature>
<dbReference type="GO" id="GO:0022857">
    <property type="term" value="F:transmembrane transporter activity"/>
    <property type="evidence" value="ECO:0007669"/>
    <property type="project" value="InterPro"/>
</dbReference>
<organism evidence="8 9">
    <name type="scientific">Allocoleopsis franciscana PCC 7113</name>
    <dbReference type="NCBI Taxonomy" id="1173027"/>
    <lineage>
        <taxon>Bacteria</taxon>
        <taxon>Bacillati</taxon>
        <taxon>Cyanobacteriota</taxon>
        <taxon>Cyanophyceae</taxon>
        <taxon>Coleofasciculales</taxon>
        <taxon>Coleofasciculaceae</taxon>
        <taxon>Allocoleopsis</taxon>
        <taxon>Allocoleopsis franciscana</taxon>
    </lineage>
</organism>
<feature type="transmembrane region" description="Helical" evidence="6">
    <location>
        <begin position="12"/>
        <end position="34"/>
    </location>
</feature>
<dbReference type="NCBIfam" id="TIGR01730">
    <property type="entry name" value="RND_mfp"/>
    <property type="match status" value="1"/>
</dbReference>
<accession>K9WCE6</accession>
<dbReference type="Proteomes" id="UP000010471">
    <property type="component" value="Chromosome"/>
</dbReference>
<feature type="domain" description="Multidrug resistance protein MdtA-like C-terminal permuted SH3" evidence="7">
    <location>
        <begin position="425"/>
        <end position="468"/>
    </location>
</feature>
<reference evidence="8 9" key="1">
    <citation type="submission" date="2012-06" db="EMBL/GenBank/DDBJ databases">
        <title>Finished chromosome of genome of Microcoleus sp. PCC 7113.</title>
        <authorList>
            <consortium name="US DOE Joint Genome Institute"/>
            <person name="Gugger M."/>
            <person name="Coursin T."/>
            <person name="Rippka R."/>
            <person name="Tandeau De Marsac N."/>
            <person name="Huntemann M."/>
            <person name="Wei C.-L."/>
            <person name="Han J."/>
            <person name="Detter J.C."/>
            <person name="Han C."/>
            <person name="Tapia R."/>
            <person name="Chen A."/>
            <person name="Kyrpides N."/>
            <person name="Mavromatis K."/>
            <person name="Markowitz V."/>
            <person name="Szeto E."/>
            <person name="Ivanova N."/>
            <person name="Pagani I."/>
            <person name="Pati A."/>
            <person name="Goodwin L."/>
            <person name="Nordberg H.P."/>
            <person name="Cantor M.N."/>
            <person name="Hua S.X."/>
            <person name="Woyke T."/>
            <person name="Kerfeld C.A."/>
        </authorList>
    </citation>
    <scope>NUCLEOTIDE SEQUENCE [LARGE SCALE GENOMIC DNA]</scope>
    <source>
        <strain evidence="8 9">PCC 7113</strain>
    </source>
</reference>
<dbReference type="STRING" id="1173027.Mic7113_1558"/>
<dbReference type="PANTHER" id="PTHR32347:SF14">
    <property type="entry name" value="EFFLUX SYSTEM COMPONENT YKNX-RELATED"/>
    <property type="match status" value="1"/>
</dbReference>
<name>K9WCE6_9CYAN</name>
<comment type="subcellular location">
    <subcellularLocation>
        <location evidence="1">Cell envelope</location>
    </subcellularLocation>
</comment>
<proteinExistence type="inferred from homology"/>
<keyword evidence="6" id="KW-0472">Membrane</keyword>
<feature type="region of interest" description="Disordered" evidence="5">
    <location>
        <begin position="471"/>
        <end position="500"/>
    </location>
</feature>
<dbReference type="Pfam" id="PF25967">
    <property type="entry name" value="RND-MFP_C"/>
    <property type="match status" value="1"/>
</dbReference>
<evidence type="ECO:0000256" key="4">
    <source>
        <dbReference type="SAM" id="Coils"/>
    </source>
</evidence>
<dbReference type="InterPro" id="IPR058627">
    <property type="entry name" value="MdtA-like_C"/>
</dbReference>
<keyword evidence="9" id="KW-1185">Reference proteome</keyword>
<dbReference type="HOGENOM" id="CLU_029699_0_0_3"/>